<feature type="chain" id="PRO_5046254631" evidence="9">
    <location>
        <begin position="18"/>
        <end position="884"/>
    </location>
</feature>
<keyword evidence="7" id="KW-0067">ATP-binding</keyword>
<dbReference type="CDD" id="cd00192">
    <property type="entry name" value="PTKc"/>
    <property type="match status" value="1"/>
</dbReference>
<dbReference type="PANTHER" id="PTHR24416">
    <property type="entry name" value="TYROSINE-PROTEIN KINASE RECEPTOR"/>
    <property type="match status" value="1"/>
</dbReference>
<dbReference type="Gene3D" id="3.30.200.20">
    <property type="entry name" value="Phosphorylase Kinase, domain 1"/>
    <property type="match status" value="1"/>
</dbReference>
<keyword evidence="2" id="KW-0245">EGF-like domain</keyword>
<evidence type="ECO:0000256" key="8">
    <source>
        <dbReference type="SAM" id="Phobius"/>
    </source>
</evidence>
<dbReference type="SUPFAM" id="SSF56112">
    <property type="entry name" value="Protein kinase-like (PK-like)"/>
    <property type="match status" value="1"/>
</dbReference>
<dbReference type="Proteomes" id="UP001652625">
    <property type="component" value="Chromosome 07"/>
</dbReference>
<keyword evidence="4" id="KW-0829">Tyrosine-protein kinase</keyword>
<dbReference type="PROSITE" id="PS01187">
    <property type="entry name" value="EGF_CA"/>
    <property type="match status" value="1"/>
</dbReference>
<feature type="signal peptide" evidence="9">
    <location>
        <begin position="1"/>
        <end position="17"/>
    </location>
</feature>
<dbReference type="Gene3D" id="1.10.510.10">
    <property type="entry name" value="Transferase(Phosphotransferase) domain 1"/>
    <property type="match status" value="1"/>
</dbReference>
<dbReference type="Gene3D" id="2.10.25.10">
    <property type="entry name" value="Laminin"/>
    <property type="match status" value="2"/>
</dbReference>
<gene>
    <name evidence="12" type="primary">LOC136082387</name>
</gene>
<dbReference type="InterPro" id="IPR000152">
    <property type="entry name" value="EGF-type_Asp/Asn_hydroxyl_site"/>
</dbReference>
<dbReference type="InterPro" id="IPR008266">
    <property type="entry name" value="Tyr_kinase_AS"/>
</dbReference>
<dbReference type="Pfam" id="PF07645">
    <property type="entry name" value="EGF_CA"/>
    <property type="match status" value="2"/>
</dbReference>
<keyword evidence="3" id="KW-0677">Repeat</keyword>
<dbReference type="InterPro" id="IPR049883">
    <property type="entry name" value="NOTCH1_EGF-like"/>
</dbReference>
<keyword evidence="7" id="KW-0547">Nucleotide-binding</keyword>
<evidence type="ECO:0000313" key="12">
    <source>
        <dbReference type="RefSeq" id="XP_065657629.1"/>
    </source>
</evidence>
<evidence type="ECO:0000256" key="3">
    <source>
        <dbReference type="ARBA" id="ARBA00022737"/>
    </source>
</evidence>
<proteinExistence type="predicted"/>
<evidence type="ECO:0000256" key="6">
    <source>
        <dbReference type="ARBA" id="ARBA00051243"/>
    </source>
</evidence>
<dbReference type="RefSeq" id="XP_065657629.1">
    <property type="nucleotide sequence ID" value="XM_065801557.1"/>
</dbReference>
<evidence type="ECO:0000256" key="5">
    <source>
        <dbReference type="ARBA" id="ARBA00023157"/>
    </source>
</evidence>
<keyword evidence="8" id="KW-0472">Membrane</keyword>
<dbReference type="InterPro" id="IPR000742">
    <property type="entry name" value="EGF"/>
</dbReference>
<evidence type="ECO:0000256" key="2">
    <source>
        <dbReference type="ARBA" id="ARBA00022536"/>
    </source>
</evidence>
<keyword evidence="8" id="KW-1133">Transmembrane helix</keyword>
<evidence type="ECO:0000256" key="9">
    <source>
        <dbReference type="SAM" id="SignalP"/>
    </source>
</evidence>
<evidence type="ECO:0000256" key="4">
    <source>
        <dbReference type="ARBA" id="ARBA00023137"/>
    </source>
</evidence>
<dbReference type="PROSITE" id="PS00107">
    <property type="entry name" value="PROTEIN_KINASE_ATP"/>
    <property type="match status" value="1"/>
</dbReference>
<dbReference type="PRINTS" id="PR00109">
    <property type="entry name" value="TYRKINASE"/>
</dbReference>
<feature type="domain" description="Protein kinase" evidence="10">
    <location>
        <begin position="530"/>
        <end position="850"/>
    </location>
</feature>
<dbReference type="PROSITE" id="PS00010">
    <property type="entry name" value="ASX_HYDROXYL"/>
    <property type="match status" value="1"/>
</dbReference>
<dbReference type="InterPro" id="IPR050122">
    <property type="entry name" value="RTK"/>
</dbReference>
<dbReference type="InterPro" id="IPR000719">
    <property type="entry name" value="Prot_kinase_dom"/>
</dbReference>
<sequence>MRNSVFILVYAITFLNASDTNECNTKSRPCPWDVECQITNGIYSCLYPRQNQDNTTFVYTFIETATSISSGYLVAFIPKLSSEYFLSFNFFPNNFDGRRSVICFSFDFEKCNSSVLSITVDPGGSLVFIKRHDNDFNEFKYPIALKMWSNIEITKTIIPQFESTFIIKINKKIVFSTTIRNDYERSNVNVYASDTLYKAQDSFIENFYFINGKIDFSESSPVVLPPKGMKFSNIWISHSTFLNHWRVSLFKKEFDENINNNQDSLGFWEVFNEKISVTINPFWTKLTNIILNFKISLLTYALQTSTLQVCFNPFRECDNISVKSSLIPIEKLLKFEQIKSVRVFDVSFVRFDYAQIYLFSVTASLEGIDWCNDTFLCPWKNSQCENTFGSYLCKCKNGWILGDDKSSCVDIDECKDNFPCNWNNSLCENTYGSYLCKCKNGWILGNDSSSCVELASPLEKSTIVISLPVSILVPLLIVIIIVVSVWIYRKKIKSQPILNTDISQSENYLDCKRQDSRKTADKWEIYPKTINIDKKIGEGAFGNVFIAKISSNIVAKTCYGRTVTGSVFLDIKDDFCINVAVKFLKDHANQLELNDFVEEINLMKGIGYHKNIVNMIGCSTLQKPLCLVVEFMENGDLLQFLKNSRAKLITSKVYKESSINFNSNYQNMPEKINSNSEVVSVDDNERVTPNDLINFAWQVASGMEYLSSIKLVHRDLAARNILVGADKIVKISDFGLTRKVNADLNYMGSNNRRLPIKWMSVEAIFDRTFTTYSDVWAYGIVLFEIVTLGGTPYPTISNRELLPLLKTGYRMERPDNCSQSMFDCMLKCWNEDPLQRPTFTKLCELFEELMSQSGNYFSLKIDEESTYYKVPSFHSNSNDFNDLV</sequence>
<dbReference type="SUPFAM" id="SSF57184">
    <property type="entry name" value="Growth factor receptor domain"/>
    <property type="match status" value="1"/>
</dbReference>
<dbReference type="InterPro" id="IPR017441">
    <property type="entry name" value="Protein_kinase_ATP_BS"/>
</dbReference>
<dbReference type="GeneID" id="136082387"/>
<keyword evidence="8" id="KW-0812">Transmembrane</keyword>
<dbReference type="InterPro" id="IPR011009">
    <property type="entry name" value="Kinase-like_dom_sf"/>
</dbReference>
<dbReference type="InterPro" id="IPR018097">
    <property type="entry name" value="EGF_Ca-bd_CS"/>
</dbReference>
<dbReference type="PROSITE" id="PS00109">
    <property type="entry name" value="PROTEIN_KINASE_TYR"/>
    <property type="match status" value="1"/>
</dbReference>
<keyword evidence="5" id="KW-1015">Disulfide bond</keyword>
<evidence type="ECO:0000313" key="11">
    <source>
        <dbReference type="Proteomes" id="UP001652625"/>
    </source>
</evidence>
<evidence type="ECO:0000259" key="10">
    <source>
        <dbReference type="PROSITE" id="PS50011"/>
    </source>
</evidence>
<reference evidence="12" key="1">
    <citation type="submission" date="2025-08" db="UniProtKB">
        <authorList>
            <consortium name="RefSeq"/>
        </authorList>
    </citation>
    <scope>IDENTIFICATION</scope>
</reference>
<protein>
    <submittedName>
        <fullName evidence="12">Uncharacterized protein LOC136082387 isoform X2</fullName>
    </submittedName>
</protein>
<dbReference type="CDD" id="cd00054">
    <property type="entry name" value="EGF_CA"/>
    <property type="match status" value="2"/>
</dbReference>
<dbReference type="Pfam" id="PF07714">
    <property type="entry name" value="PK_Tyr_Ser-Thr"/>
    <property type="match status" value="1"/>
</dbReference>
<keyword evidence="11" id="KW-1185">Reference proteome</keyword>
<accession>A0ABM4C7P5</accession>
<dbReference type="PROSITE" id="PS50011">
    <property type="entry name" value="PROTEIN_KINASE_DOM"/>
    <property type="match status" value="1"/>
</dbReference>
<feature type="transmembrane region" description="Helical" evidence="8">
    <location>
        <begin position="463"/>
        <end position="488"/>
    </location>
</feature>
<dbReference type="SMART" id="SM00179">
    <property type="entry name" value="EGF_CA"/>
    <property type="match status" value="2"/>
</dbReference>
<comment type="subcellular location">
    <subcellularLocation>
        <location evidence="1">Membrane</location>
        <topology evidence="1">Single-pass type I membrane protein</topology>
    </subcellularLocation>
</comment>
<dbReference type="PANTHER" id="PTHR24416:SF583">
    <property type="entry name" value="RECEPTOR PROTEIN-TYROSINE KINASE"/>
    <property type="match status" value="1"/>
</dbReference>
<comment type="catalytic activity">
    <reaction evidence="6">
        <text>L-tyrosyl-[protein] + ATP = O-phospho-L-tyrosyl-[protein] + ADP + H(+)</text>
        <dbReference type="Rhea" id="RHEA:10596"/>
        <dbReference type="Rhea" id="RHEA-COMP:10136"/>
        <dbReference type="Rhea" id="RHEA-COMP:20101"/>
        <dbReference type="ChEBI" id="CHEBI:15378"/>
        <dbReference type="ChEBI" id="CHEBI:30616"/>
        <dbReference type="ChEBI" id="CHEBI:46858"/>
        <dbReference type="ChEBI" id="CHEBI:61978"/>
        <dbReference type="ChEBI" id="CHEBI:456216"/>
        <dbReference type="EC" id="2.7.10.1"/>
    </reaction>
</comment>
<keyword evidence="4" id="KW-0418">Kinase</keyword>
<organism evidence="11 12">
    <name type="scientific">Hydra vulgaris</name>
    <name type="common">Hydra</name>
    <name type="synonym">Hydra attenuata</name>
    <dbReference type="NCBI Taxonomy" id="6087"/>
    <lineage>
        <taxon>Eukaryota</taxon>
        <taxon>Metazoa</taxon>
        <taxon>Cnidaria</taxon>
        <taxon>Hydrozoa</taxon>
        <taxon>Hydroidolina</taxon>
        <taxon>Anthoathecata</taxon>
        <taxon>Aplanulata</taxon>
        <taxon>Hydridae</taxon>
        <taxon>Hydra</taxon>
    </lineage>
</organism>
<evidence type="ECO:0000256" key="7">
    <source>
        <dbReference type="PROSITE-ProRule" id="PRU10141"/>
    </source>
</evidence>
<dbReference type="InterPro" id="IPR009030">
    <property type="entry name" value="Growth_fac_rcpt_cys_sf"/>
</dbReference>
<dbReference type="PROSITE" id="PS01186">
    <property type="entry name" value="EGF_2"/>
    <property type="match status" value="1"/>
</dbReference>
<keyword evidence="4" id="KW-0808">Transferase</keyword>
<evidence type="ECO:0000256" key="1">
    <source>
        <dbReference type="ARBA" id="ARBA00004479"/>
    </source>
</evidence>
<keyword evidence="9" id="KW-0732">Signal</keyword>
<dbReference type="InterPro" id="IPR020635">
    <property type="entry name" value="Tyr_kinase_cat_dom"/>
</dbReference>
<dbReference type="SMART" id="SM00181">
    <property type="entry name" value="EGF"/>
    <property type="match status" value="2"/>
</dbReference>
<name>A0ABM4C7P5_HYDVU</name>
<dbReference type="InterPro" id="IPR001245">
    <property type="entry name" value="Ser-Thr/Tyr_kinase_cat_dom"/>
</dbReference>
<feature type="binding site" evidence="7">
    <location>
        <position position="556"/>
    </location>
    <ligand>
        <name>ATP</name>
        <dbReference type="ChEBI" id="CHEBI:30616"/>
    </ligand>
</feature>
<dbReference type="InterPro" id="IPR001881">
    <property type="entry name" value="EGF-like_Ca-bd_dom"/>
</dbReference>
<dbReference type="SMART" id="SM00219">
    <property type="entry name" value="TyrKc"/>
    <property type="match status" value="1"/>
</dbReference>